<sequence>MANEVQTLVQAIHDQLKDLMETPSAHSNRYWKSLKRKEVNDVIKQLENLQQLVAAQEQERRLPSLEIPNFVAGLLANPRQTTVYSQARPYESQVDCAVLALLRHFCRIEDKILIHQQWTYDPEVEESILKKVADWSVQAVEGDTTQHFLNSTSEEDDMEEMGEEEEGMQNEYDEHNEQDEHDVHDEHDKQDEHDERMQSQGPHDSGFEQQDSEDEIEQNLNLDLDSSFEIVAMMKTPVRTPEPDTQPPMEVSMSGFDANTAITSTPVKAATVSGPSIDDNPGTAFAADNNRPSTVAFARADNDYDLSTTSAIDNDHPTTSSAVDNDHPTTASAVDIGTFEYPTDKSIVSEFKHLTVDALGRLVDKRPGRVAFKRPDFVVSHNKKPLLIIEDKLRGKTPGVRQLHTYLRDLGQDGTVGMCFSTHPRTGCLVVAMLRLELRGPTNGLALRWIGAKLDPEPQCTWYRASDKLVRQTLLDIAKRAIDSV</sequence>
<proteinExistence type="predicted"/>
<feature type="region of interest" description="Disordered" evidence="2">
    <location>
        <begin position="143"/>
        <end position="215"/>
    </location>
</feature>
<keyword evidence="4" id="KW-1185">Reference proteome</keyword>
<evidence type="ECO:0000256" key="1">
    <source>
        <dbReference type="SAM" id="Coils"/>
    </source>
</evidence>
<evidence type="ECO:0000313" key="3">
    <source>
        <dbReference type="EMBL" id="RPD53425.1"/>
    </source>
</evidence>
<protein>
    <submittedName>
        <fullName evidence="3">Uncharacterized protein</fullName>
    </submittedName>
</protein>
<organism evidence="3 4">
    <name type="scientific">Lentinus tigrinus ALCF2SS1-6</name>
    <dbReference type="NCBI Taxonomy" id="1328759"/>
    <lineage>
        <taxon>Eukaryota</taxon>
        <taxon>Fungi</taxon>
        <taxon>Dikarya</taxon>
        <taxon>Basidiomycota</taxon>
        <taxon>Agaricomycotina</taxon>
        <taxon>Agaricomycetes</taxon>
        <taxon>Polyporales</taxon>
        <taxon>Polyporaceae</taxon>
        <taxon>Lentinus</taxon>
    </lineage>
</organism>
<dbReference type="EMBL" id="ML122322">
    <property type="protein sequence ID" value="RPD53425.1"/>
    <property type="molecule type" value="Genomic_DNA"/>
</dbReference>
<keyword evidence="1" id="KW-0175">Coiled coil</keyword>
<accession>A0A5C2RSD5</accession>
<name>A0A5C2RSD5_9APHY</name>
<dbReference type="AlphaFoldDB" id="A0A5C2RSD5"/>
<dbReference type="Proteomes" id="UP000313359">
    <property type="component" value="Unassembled WGS sequence"/>
</dbReference>
<evidence type="ECO:0000313" key="4">
    <source>
        <dbReference type="Proteomes" id="UP000313359"/>
    </source>
</evidence>
<gene>
    <name evidence="3" type="ORF">L227DRAFT_658239</name>
</gene>
<dbReference type="OrthoDB" id="2929273at2759"/>
<evidence type="ECO:0000256" key="2">
    <source>
        <dbReference type="SAM" id="MobiDB-lite"/>
    </source>
</evidence>
<feature type="compositionally biased region" description="Basic and acidic residues" evidence="2">
    <location>
        <begin position="181"/>
        <end position="197"/>
    </location>
</feature>
<reference evidence="3" key="1">
    <citation type="journal article" date="2018" name="Genome Biol. Evol.">
        <title>Genomics and development of Lentinus tigrinus, a white-rot wood-decaying mushroom with dimorphic fruiting bodies.</title>
        <authorList>
            <person name="Wu B."/>
            <person name="Xu Z."/>
            <person name="Knudson A."/>
            <person name="Carlson A."/>
            <person name="Chen N."/>
            <person name="Kovaka S."/>
            <person name="LaButti K."/>
            <person name="Lipzen A."/>
            <person name="Pennachio C."/>
            <person name="Riley R."/>
            <person name="Schakwitz W."/>
            <person name="Umezawa K."/>
            <person name="Ohm R.A."/>
            <person name="Grigoriev I.V."/>
            <person name="Nagy L.G."/>
            <person name="Gibbons J."/>
            <person name="Hibbett D."/>
        </authorList>
    </citation>
    <scope>NUCLEOTIDE SEQUENCE [LARGE SCALE GENOMIC DNA]</scope>
    <source>
        <strain evidence="3">ALCF2SS1-6</strain>
    </source>
</reference>
<feature type="region of interest" description="Disordered" evidence="2">
    <location>
        <begin position="309"/>
        <end position="328"/>
    </location>
</feature>
<feature type="coiled-coil region" evidence="1">
    <location>
        <begin position="32"/>
        <end position="59"/>
    </location>
</feature>
<feature type="compositionally biased region" description="Acidic residues" evidence="2">
    <location>
        <begin position="153"/>
        <end position="168"/>
    </location>
</feature>
<feature type="compositionally biased region" description="Polar residues" evidence="2">
    <location>
        <begin position="143"/>
        <end position="152"/>
    </location>
</feature>